<evidence type="ECO:0000256" key="2">
    <source>
        <dbReference type="ARBA" id="ARBA00010566"/>
    </source>
</evidence>
<dbReference type="OrthoDB" id="9800864at2"/>
<dbReference type="GO" id="GO:0005829">
    <property type="term" value="C:cytosol"/>
    <property type="evidence" value="ECO:0007669"/>
    <property type="project" value="TreeGrafter"/>
</dbReference>
<dbReference type="Gene3D" id="1.10.230.10">
    <property type="entry name" value="Cytochrome P450-Terp, domain 2"/>
    <property type="match status" value="1"/>
</dbReference>
<keyword evidence="8" id="KW-0012">Acyltransferase</keyword>
<dbReference type="InterPro" id="IPR024176">
    <property type="entry name" value="Citrate_synthase_bac-typ"/>
</dbReference>
<evidence type="ECO:0000256" key="6">
    <source>
        <dbReference type="PIRSR" id="PIRSR001369-1"/>
    </source>
</evidence>
<protein>
    <recommendedName>
        <fullName evidence="5">Citrate synthase</fullName>
    </recommendedName>
</protein>
<evidence type="ECO:0000313" key="9">
    <source>
        <dbReference type="Proteomes" id="UP000025171"/>
    </source>
</evidence>
<dbReference type="AlphaFoldDB" id="A0A059FPH1"/>
<keyword evidence="9" id="KW-1185">Reference proteome</keyword>
<evidence type="ECO:0000256" key="4">
    <source>
        <dbReference type="ARBA" id="ARBA00049288"/>
    </source>
</evidence>
<dbReference type="GO" id="GO:0006099">
    <property type="term" value="P:tricarboxylic acid cycle"/>
    <property type="evidence" value="ECO:0007669"/>
    <property type="project" value="UniProtKB-UniPathway"/>
</dbReference>
<dbReference type="SUPFAM" id="SSF48256">
    <property type="entry name" value="Citrate synthase"/>
    <property type="match status" value="1"/>
</dbReference>
<dbReference type="Gene3D" id="1.10.580.10">
    <property type="entry name" value="Citrate Synthase, domain 1"/>
    <property type="match status" value="1"/>
</dbReference>
<dbReference type="EMBL" id="ARYK01000004">
    <property type="protein sequence ID" value="KCZ92431.1"/>
    <property type="molecule type" value="Genomic_DNA"/>
</dbReference>
<feature type="active site" evidence="6">
    <location>
        <position position="246"/>
    </location>
</feature>
<evidence type="ECO:0000256" key="1">
    <source>
        <dbReference type="ARBA" id="ARBA00004751"/>
    </source>
</evidence>
<proteinExistence type="inferred from homology"/>
<dbReference type="UniPathway" id="UPA00223">
    <property type="reaction ID" value="UER00717"/>
</dbReference>
<evidence type="ECO:0000313" key="8">
    <source>
        <dbReference type="EMBL" id="KCZ92431.1"/>
    </source>
</evidence>
<dbReference type="CDD" id="cd06109">
    <property type="entry name" value="BsCS-I_like"/>
    <property type="match status" value="1"/>
</dbReference>
<comment type="similarity">
    <text evidence="2 5 7">Belongs to the citrate synthase family.</text>
</comment>
<dbReference type="PATRIC" id="fig|1280950.3.peg.2072"/>
<name>A0A059FPH1_9PROT</name>
<dbReference type="eggNOG" id="COG0372">
    <property type="taxonomic scope" value="Bacteria"/>
</dbReference>
<dbReference type="PIRSF" id="PIRSF001369">
    <property type="entry name" value="Citrate_synth"/>
    <property type="match status" value="1"/>
</dbReference>
<dbReference type="InterPro" id="IPR002020">
    <property type="entry name" value="Citrate_synthase"/>
</dbReference>
<comment type="catalytic activity">
    <reaction evidence="4">
        <text>oxaloacetate + acetyl-CoA + H2O = citrate + CoA + H(+)</text>
        <dbReference type="Rhea" id="RHEA:16845"/>
        <dbReference type="ChEBI" id="CHEBI:15377"/>
        <dbReference type="ChEBI" id="CHEBI:15378"/>
        <dbReference type="ChEBI" id="CHEBI:16452"/>
        <dbReference type="ChEBI" id="CHEBI:16947"/>
        <dbReference type="ChEBI" id="CHEBI:57287"/>
        <dbReference type="ChEBI" id="CHEBI:57288"/>
        <dbReference type="EC" id="2.3.3.16"/>
    </reaction>
</comment>
<feature type="active site" evidence="6">
    <location>
        <position position="305"/>
    </location>
</feature>
<dbReference type="NCBIfam" id="NF009005">
    <property type="entry name" value="PRK12350.1"/>
    <property type="match status" value="1"/>
</dbReference>
<dbReference type="Proteomes" id="UP000025171">
    <property type="component" value="Unassembled WGS sequence"/>
</dbReference>
<dbReference type="Pfam" id="PF00285">
    <property type="entry name" value="Citrate_synt"/>
    <property type="match status" value="1"/>
</dbReference>
<evidence type="ECO:0000256" key="3">
    <source>
        <dbReference type="ARBA" id="ARBA00022679"/>
    </source>
</evidence>
<dbReference type="STRING" id="1280950.HJO_10359"/>
<dbReference type="GO" id="GO:0005975">
    <property type="term" value="P:carbohydrate metabolic process"/>
    <property type="evidence" value="ECO:0007669"/>
    <property type="project" value="TreeGrafter"/>
</dbReference>
<gene>
    <name evidence="8" type="ORF">HJO_10359</name>
</gene>
<dbReference type="RefSeq" id="WP_035616660.1">
    <property type="nucleotide sequence ID" value="NZ_ARYK01000004.1"/>
</dbReference>
<reference evidence="8 9" key="1">
    <citation type="journal article" date="2014" name="Antonie Van Leeuwenhoek">
        <title>Hyphomonas beringensis sp. nov. and Hyphomonas chukchiensis sp. nov., isolated from surface seawater of the Bering Sea and Chukchi Sea.</title>
        <authorList>
            <person name="Li C."/>
            <person name="Lai Q."/>
            <person name="Li G."/>
            <person name="Dong C."/>
            <person name="Wang J."/>
            <person name="Liao Y."/>
            <person name="Shao Z."/>
        </authorList>
    </citation>
    <scope>NUCLEOTIDE SEQUENCE [LARGE SCALE GENOMIC DNA]</scope>
    <source>
        <strain evidence="8 9">MHS-2</strain>
    </source>
</reference>
<comment type="caution">
    <text evidence="8">The sequence shown here is derived from an EMBL/GenBank/DDBJ whole genome shotgun (WGS) entry which is preliminary data.</text>
</comment>
<accession>A0A059FPH1</accession>
<dbReference type="GO" id="GO:0036440">
    <property type="term" value="F:citrate synthase activity"/>
    <property type="evidence" value="ECO:0007669"/>
    <property type="project" value="UniProtKB-EC"/>
</dbReference>
<dbReference type="InterPro" id="IPR016143">
    <property type="entry name" value="Citrate_synth-like_sm_a-sub"/>
</dbReference>
<dbReference type="InterPro" id="IPR036969">
    <property type="entry name" value="Citrate_synthase_sf"/>
</dbReference>
<sequence length="363" mass="38137">MSQGLDDVIAAETRLSSVDGARGVLVVKGFSLDQIAGHKRFEDVAWLLLGGLIDALPDAATFAARLGAARREIFTLVPYIDDALLALPPMDGVRAIIARIADGEDLVTVTRLLAAPAVLLPAFLRRRQGLAPIAPDPSASHAADMLHMLTGETPPADVAGALDTYLVTVADHGLNASTFAARVVASTWSGLTSSVLAGLAALKGPLHGGAPGPIIAMLDGIATPENAEPWIEAALARGDRLMGFGHRIYKVRDPRADALKAAVRRMAAGSSVLPGRLKLAEAVERAALRILHDHKPDRPLDVNVEFYTALLLEALGFPADAFTAVFATGRTAGWLAHAREQRLTGRLIRPQSAYVGPAPAEAA</sequence>
<dbReference type="InterPro" id="IPR019810">
    <property type="entry name" value="Citrate_synthase_AS"/>
</dbReference>
<evidence type="ECO:0000256" key="7">
    <source>
        <dbReference type="RuleBase" id="RU003406"/>
    </source>
</evidence>
<evidence type="ECO:0000256" key="5">
    <source>
        <dbReference type="PIRNR" id="PIRNR001369"/>
    </source>
</evidence>
<dbReference type="PANTHER" id="PTHR11739:SF23">
    <property type="entry name" value="CITRATE SYNTHASE 2-RELATED"/>
    <property type="match status" value="1"/>
</dbReference>
<dbReference type="InterPro" id="IPR016142">
    <property type="entry name" value="Citrate_synth-like_lrg_a-sub"/>
</dbReference>
<dbReference type="PROSITE" id="PS00480">
    <property type="entry name" value="CITRATE_SYNTHASE"/>
    <property type="match status" value="1"/>
</dbReference>
<organism evidence="8 9">
    <name type="scientific">Hyphomonas johnsonii MHS-2</name>
    <dbReference type="NCBI Taxonomy" id="1280950"/>
    <lineage>
        <taxon>Bacteria</taxon>
        <taxon>Pseudomonadati</taxon>
        <taxon>Pseudomonadota</taxon>
        <taxon>Alphaproteobacteria</taxon>
        <taxon>Hyphomonadales</taxon>
        <taxon>Hyphomonadaceae</taxon>
        <taxon>Hyphomonas</taxon>
    </lineage>
</organism>
<dbReference type="PANTHER" id="PTHR11739">
    <property type="entry name" value="CITRATE SYNTHASE"/>
    <property type="match status" value="1"/>
</dbReference>
<keyword evidence="3 5" id="KW-0808">Transferase</keyword>
<comment type="pathway">
    <text evidence="1">Carbohydrate metabolism; tricarboxylic acid cycle; isocitrate from oxaloacetate: step 1/2.</text>
</comment>